<reference evidence="2 3" key="1">
    <citation type="submission" date="2017-03" db="EMBL/GenBank/DDBJ databases">
        <title>Genome of the blue death feigning beetle - Asbolus verrucosus.</title>
        <authorList>
            <person name="Rider S.D."/>
        </authorList>
    </citation>
    <scope>NUCLEOTIDE SEQUENCE [LARGE SCALE GENOMIC DNA]</scope>
    <source>
        <strain evidence="2">Butters</strain>
        <tissue evidence="2">Head and leg muscle</tissue>
    </source>
</reference>
<dbReference type="Proteomes" id="UP000292052">
    <property type="component" value="Unassembled WGS sequence"/>
</dbReference>
<feature type="compositionally biased region" description="Low complexity" evidence="1">
    <location>
        <begin position="223"/>
        <end position="232"/>
    </location>
</feature>
<feature type="region of interest" description="Disordered" evidence="1">
    <location>
        <begin position="103"/>
        <end position="126"/>
    </location>
</feature>
<evidence type="ECO:0000313" key="2">
    <source>
        <dbReference type="EMBL" id="RZC42724.1"/>
    </source>
</evidence>
<evidence type="ECO:0000256" key="1">
    <source>
        <dbReference type="SAM" id="MobiDB-lite"/>
    </source>
</evidence>
<organism evidence="2 3">
    <name type="scientific">Asbolus verrucosus</name>
    <name type="common">Desert ironclad beetle</name>
    <dbReference type="NCBI Taxonomy" id="1661398"/>
    <lineage>
        <taxon>Eukaryota</taxon>
        <taxon>Metazoa</taxon>
        <taxon>Ecdysozoa</taxon>
        <taxon>Arthropoda</taxon>
        <taxon>Hexapoda</taxon>
        <taxon>Insecta</taxon>
        <taxon>Pterygota</taxon>
        <taxon>Neoptera</taxon>
        <taxon>Endopterygota</taxon>
        <taxon>Coleoptera</taxon>
        <taxon>Polyphaga</taxon>
        <taxon>Cucujiformia</taxon>
        <taxon>Tenebrionidae</taxon>
        <taxon>Pimeliinae</taxon>
        <taxon>Asbolus</taxon>
    </lineage>
</organism>
<evidence type="ECO:0000313" key="3">
    <source>
        <dbReference type="Proteomes" id="UP000292052"/>
    </source>
</evidence>
<dbReference type="AlphaFoldDB" id="A0A482WCB8"/>
<feature type="compositionally biased region" description="Pro residues" evidence="1">
    <location>
        <begin position="256"/>
        <end position="272"/>
    </location>
</feature>
<feature type="non-terminal residue" evidence="2">
    <location>
        <position position="1"/>
    </location>
</feature>
<dbReference type="EMBL" id="QDEB01005619">
    <property type="protein sequence ID" value="RZC42724.1"/>
    <property type="molecule type" value="Genomic_DNA"/>
</dbReference>
<name>A0A482WCB8_ASBVE</name>
<feature type="region of interest" description="Disordered" evidence="1">
    <location>
        <begin position="223"/>
        <end position="276"/>
    </location>
</feature>
<dbReference type="OrthoDB" id="8197458at2759"/>
<comment type="caution">
    <text evidence="2">The sequence shown here is derived from an EMBL/GenBank/DDBJ whole genome shotgun (WGS) entry which is preliminary data.</text>
</comment>
<keyword evidence="3" id="KW-1185">Reference proteome</keyword>
<proteinExistence type="predicted"/>
<accession>A0A482WCB8</accession>
<sequence length="348" mass="36901">AVLASICTFSGGGFRGFRRRDVTGVRWWRRVTSRRRHVTFAGGGERMEGSSAPIGSPLVCDFQIWNRYSIHKSKVAVAARPVSEKLSCEEVVPLPTSILDRLRPSPRPRRASCHRLTPDTSGDEDASVVRAGATSPACSVVGGPASLPNPSATMIMDGLDTLPAQHHHHHHHHSAFLLTESAAAAAAHHFNVLSFDTCLYKSVATSVDAGGSPVPAAACTAADEPAASEAQPGDLNTPVTTSGDIPSFFGPSTVVEPPPITGESPPPSPPSPRDSCAGLYLRGPGARLRTHVTIIAVASPCYVCIGSILHSDFDMLSRRRDGPRMHRGQNARDVCSVEATICIDSINE</sequence>
<gene>
    <name evidence="2" type="ORF">BDFB_007858</name>
</gene>
<protein>
    <submittedName>
        <fullName evidence="2">Uncharacterized protein</fullName>
    </submittedName>
</protein>
<feature type="non-terminal residue" evidence="2">
    <location>
        <position position="348"/>
    </location>
</feature>
<feature type="compositionally biased region" description="Basic residues" evidence="1">
    <location>
        <begin position="104"/>
        <end position="113"/>
    </location>
</feature>